<reference evidence="4" key="1">
    <citation type="journal article" date="2019" name="Int. J. Syst. Evol. Microbiol.">
        <title>The Global Catalogue of Microorganisms (GCM) 10K type strain sequencing project: providing services to taxonomists for standard genome sequencing and annotation.</title>
        <authorList>
            <consortium name="The Broad Institute Genomics Platform"/>
            <consortium name="The Broad Institute Genome Sequencing Center for Infectious Disease"/>
            <person name="Wu L."/>
            <person name="Ma J."/>
        </authorList>
    </citation>
    <scope>NUCLEOTIDE SEQUENCE [LARGE SCALE GENOMIC DNA]</scope>
    <source>
        <strain evidence="4">CCM 8947</strain>
    </source>
</reference>
<evidence type="ECO:0000256" key="2">
    <source>
        <dbReference type="SAM" id="SignalP"/>
    </source>
</evidence>
<proteinExistence type="predicted"/>
<dbReference type="Pfam" id="PF19258">
    <property type="entry name" value="KxYKxGKxW_sig"/>
    <property type="match status" value="1"/>
</dbReference>
<dbReference type="InterPro" id="IPR022263">
    <property type="entry name" value="KxYKxGKxW"/>
</dbReference>
<keyword evidence="1 2" id="KW-0732">Signal</keyword>
<dbReference type="RefSeq" id="WP_125696281.1">
    <property type="nucleotide sequence ID" value="NZ_JBHTOG010000022.1"/>
</dbReference>
<accession>A0ABW4CR17</accession>
<keyword evidence="4" id="KW-1185">Reference proteome</keyword>
<dbReference type="Proteomes" id="UP001597192">
    <property type="component" value="Unassembled WGS sequence"/>
</dbReference>
<gene>
    <name evidence="3" type="ORF">ACFQ47_05060</name>
</gene>
<evidence type="ECO:0000313" key="3">
    <source>
        <dbReference type="EMBL" id="MFD1432050.1"/>
    </source>
</evidence>
<sequence>MAQKKMYKAHKLWVTVGLAAATLLSVQAFSSQPEPVQAATEPDWTSIDGSNSDNYLDQFGLRYSNGLEGLFSKAISNNDLTGAKNIVTEIKS</sequence>
<name>A0ABW4CR17_9LACO</name>
<evidence type="ECO:0000256" key="1">
    <source>
        <dbReference type="ARBA" id="ARBA00022729"/>
    </source>
</evidence>
<protein>
    <submittedName>
        <fullName evidence="3">KxYKxGKxW signal peptide domain-containing protein</fullName>
    </submittedName>
</protein>
<feature type="signal peptide" evidence="2">
    <location>
        <begin position="1"/>
        <end position="30"/>
    </location>
</feature>
<dbReference type="EMBL" id="JBHTOG010000022">
    <property type="protein sequence ID" value="MFD1432050.1"/>
    <property type="molecule type" value="Genomic_DNA"/>
</dbReference>
<evidence type="ECO:0000313" key="4">
    <source>
        <dbReference type="Proteomes" id="UP001597192"/>
    </source>
</evidence>
<feature type="chain" id="PRO_5045221990" evidence="2">
    <location>
        <begin position="31"/>
        <end position="92"/>
    </location>
</feature>
<comment type="caution">
    <text evidence="3">The sequence shown here is derived from an EMBL/GenBank/DDBJ whole genome shotgun (WGS) entry which is preliminary data.</text>
</comment>
<organism evidence="3 4">
    <name type="scientific">Lacticaseibacillus yichunensis</name>
    <dbReference type="NCBI Taxonomy" id="2486015"/>
    <lineage>
        <taxon>Bacteria</taxon>
        <taxon>Bacillati</taxon>
        <taxon>Bacillota</taxon>
        <taxon>Bacilli</taxon>
        <taxon>Lactobacillales</taxon>
        <taxon>Lactobacillaceae</taxon>
        <taxon>Lacticaseibacillus</taxon>
    </lineage>
</organism>
<dbReference type="NCBIfam" id="TIGR03715">
    <property type="entry name" value="KxYKxGKxW"/>
    <property type="match status" value="1"/>
</dbReference>